<proteinExistence type="predicted"/>
<organism evidence="3 4">
    <name type="scientific">Microcaecilia unicolor</name>
    <dbReference type="NCBI Taxonomy" id="1415580"/>
    <lineage>
        <taxon>Eukaryota</taxon>
        <taxon>Metazoa</taxon>
        <taxon>Chordata</taxon>
        <taxon>Craniata</taxon>
        <taxon>Vertebrata</taxon>
        <taxon>Euteleostomi</taxon>
        <taxon>Amphibia</taxon>
        <taxon>Gymnophiona</taxon>
        <taxon>Siphonopidae</taxon>
        <taxon>Microcaecilia</taxon>
    </lineage>
</organism>
<dbReference type="CTD" id="134285"/>
<keyword evidence="2" id="KW-1133">Transmembrane helix</keyword>
<keyword evidence="3" id="KW-1185">Reference proteome</keyword>
<dbReference type="PANTHER" id="PTHR31617:SF0">
    <property type="entry name" value="TRANSMEMBRANE PROTEIN 171"/>
    <property type="match status" value="1"/>
</dbReference>
<dbReference type="Proteomes" id="UP000515156">
    <property type="component" value="Chromosome 2"/>
</dbReference>
<feature type="transmembrane region" description="Helical" evidence="2">
    <location>
        <begin position="165"/>
        <end position="183"/>
    </location>
</feature>
<keyword evidence="2 4" id="KW-0812">Transmembrane</keyword>
<accession>A0A6P7XES7</accession>
<gene>
    <name evidence="4" type="primary">TMEM171</name>
</gene>
<dbReference type="KEGG" id="muo:115463090"/>
<dbReference type="OrthoDB" id="9940935at2759"/>
<evidence type="ECO:0000256" key="2">
    <source>
        <dbReference type="SAM" id="Phobius"/>
    </source>
</evidence>
<evidence type="ECO:0000313" key="4">
    <source>
        <dbReference type="RefSeq" id="XP_030049155.1"/>
    </source>
</evidence>
<dbReference type="InterPro" id="IPR029173">
    <property type="entry name" value="TMEM171"/>
</dbReference>
<feature type="transmembrane region" description="Helical" evidence="2">
    <location>
        <begin position="57"/>
        <end position="77"/>
    </location>
</feature>
<name>A0A6P7XES7_9AMPH</name>
<dbReference type="PANTHER" id="PTHR31617">
    <property type="entry name" value="TRANSMEMBRANE PROTEIN 171"/>
    <property type="match status" value="1"/>
</dbReference>
<protein>
    <submittedName>
        <fullName evidence="4">Transmembrane protein 171</fullName>
    </submittedName>
</protein>
<dbReference type="FunCoup" id="A0A6P7XES7">
    <property type="interactions" value="40"/>
</dbReference>
<keyword evidence="2" id="KW-0472">Membrane</keyword>
<feature type="compositionally biased region" description="Low complexity" evidence="1">
    <location>
        <begin position="300"/>
        <end position="314"/>
    </location>
</feature>
<feature type="region of interest" description="Disordered" evidence="1">
    <location>
        <begin position="278"/>
        <end position="320"/>
    </location>
</feature>
<feature type="transmembrane region" description="Helical" evidence="2">
    <location>
        <begin position="112"/>
        <end position="133"/>
    </location>
</feature>
<feature type="transmembrane region" description="Helical" evidence="2">
    <location>
        <begin position="21"/>
        <end position="45"/>
    </location>
</feature>
<reference evidence="4" key="1">
    <citation type="submission" date="2025-08" db="UniProtKB">
        <authorList>
            <consortium name="RefSeq"/>
        </authorList>
    </citation>
    <scope>IDENTIFICATION</scope>
</reference>
<sequence>MNPFTNSLSFWNGSRGCTSKLIFFLFVFGVVLFCTGILLSIFGFQACQSESFTSCNMALKVVGPSLAVIGLGSILLARSRARLFVSQRQLQGDQVDPDNIFLCGESRQFAQFLIFGFLFLTSGILISVLGVWVPGCDTIWQSQQFNSSSHSNADLKGCGLLSLQIMGPLIVLVGLCFFVVAYIKKKNRQELSEDEEQQPHIQEAFHITVGDAVLIFPPPPPPYFADTSTSGAYNGTNNLPVSESPPPYSSIFNSSDLVNVASGSANTGRQEHIYTISVPSSSSEPLRIPYFVSEPPPEYENPSSSNSSLSSPASTQRAKN</sequence>
<evidence type="ECO:0000313" key="3">
    <source>
        <dbReference type="Proteomes" id="UP000515156"/>
    </source>
</evidence>
<dbReference type="RefSeq" id="XP_030049155.1">
    <property type="nucleotide sequence ID" value="XM_030193295.1"/>
</dbReference>
<dbReference type="GeneID" id="115463090"/>
<evidence type="ECO:0000256" key="1">
    <source>
        <dbReference type="SAM" id="MobiDB-lite"/>
    </source>
</evidence>
<dbReference type="Pfam" id="PF15471">
    <property type="entry name" value="TMEM171"/>
    <property type="match status" value="1"/>
</dbReference>
<dbReference type="InParanoid" id="A0A6P7XES7"/>
<dbReference type="AlphaFoldDB" id="A0A6P7XES7"/>